<dbReference type="Gene3D" id="3.40.50.300">
    <property type="entry name" value="P-loop containing nucleotide triphosphate hydrolases"/>
    <property type="match status" value="1"/>
</dbReference>
<evidence type="ECO:0000313" key="5">
    <source>
        <dbReference type="EMBL" id="KAE9973035.1"/>
    </source>
</evidence>
<evidence type="ECO:0000313" key="6">
    <source>
        <dbReference type="Proteomes" id="UP000447873"/>
    </source>
</evidence>
<dbReference type="InterPro" id="IPR056693">
    <property type="entry name" value="DUF7791"/>
</dbReference>
<protein>
    <recommendedName>
        <fullName evidence="7">NACHT domain-containing protein</fullName>
    </recommendedName>
</protein>
<dbReference type="Pfam" id="PF24883">
    <property type="entry name" value="NPHP3_N"/>
    <property type="match status" value="1"/>
</dbReference>
<feature type="domain" description="Nephrocystin 3-like N-terminal" evidence="3">
    <location>
        <begin position="279"/>
        <end position="444"/>
    </location>
</feature>
<evidence type="ECO:0000259" key="3">
    <source>
        <dbReference type="Pfam" id="PF24883"/>
    </source>
</evidence>
<reference evidence="5 6" key="1">
    <citation type="submission" date="2018-12" db="EMBL/GenBank/DDBJ databases">
        <title>Venturia inaequalis Genome Resource.</title>
        <authorList>
            <person name="Lichtner F.J."/>
        </authorList>
    </citation>
    <scope>NUCLEOTIDE SEQUENCE [LARGE SCALE GENOMIC DNA]</scope>
    <source>
        <strain evidence="5 6">120213</strain>
    </source>
</reference>
<evidence type="ECO:0000259" key="4">
    <source>
        <dbReference type="Pfam" id="PF25053"/>
    </source>
</evidence>
<dbReference type="InterPro" id="IPR027417">
    <property type="entry name" value="P-loop_NTPase"/>
</dbReference>
<accession>A0A8H3UNR9</accession>
<dbReference type="InterPro" id="IPR056884">
    <property type="entry name" value="NPHP3-like_N"/>
</dbReference>
<dbReference type="Pfam" id="PF25053">
    <property type="entry name" value="DUF7791"/>
    <property type="match status" value="1"/>
</dbReference>
<dbReference type="SUPFAM" id="SSF52540">
    <property type="entry name" value="P-loop containing nucleoside triphosphate hydrolases"/>
    <property type="match status" value="1"/>
</dbReference>
<keyword evidence="1" id="KW-0677">Repeat</keyword>
<evidence type="ECO:0000256" key="1">
    <source>
        <dbReference type="ARBA" id="ARBA00022737"/>
    </source>
</evidence>
<proteinExistence type="predicted"/>
<feature type="domain" description="DUF7791" evidence="4">
    <location>
        <begin position="553"/>
        <end position="725"/>
    </location>
</feature>
<gene>
    <name evidence="5" type="ORF">EG328_004647</name>
</gene>
<dbReference type="PANTHER" id="PTHR10039">
    <property type="entry name" value="AMELOGENIN"/>
    <property type="match status" value="1"/>
</dbReference>
<sequence>MDPLSVLSVAANVIQVVDFSSNLIASIYNLYTSKEGEVEEYRQLRREGESLHRINAQLTGALTPRRLNRPLTLLELEVLAICTDCKGASLDLTNALNKVSFSESDGNGNQDEKRSKWRAVRLAVKGTWNESKIAQLQQRLERCRDLMTTSILVNLQQQVTTLAEQKSASPVPENISWGSAQTIDKWLKKHTEETERWQKNLLTAVERSQPRFVRNGSHLRLQAWSDTPVARTLVERLMERMWYPEMLNRHNRIAKAFTKTFEWIFQEPERLGNDEEPWSNFREWLSSDFELYWITGKAGSGKSTLMKMIYNDDRTVPLLCRWSSNHPLIVAAFFFWNSGDELQMSQEGLLRSLLYQSLDQRRRIKGQSGGTWEAYSLSLDYSQPWSWDDLVQAFRVLIENDRDIYNYAFFIDGLDEFYGEKSDLIVLLESLASYSNMKLCISSRPWPVFEDAFNQKPSLMLQHRTSNDIKNYASQNLLRHPGFLELQQGNQIYAEALIENITTKASGVFLWVVLVVRSLIEGLTDGDRISDLQKRLDALPDELEQLFRNMLQSLKPEYLTHASQLFQLVRESQIRPTILTLSFADEEDGKYAFRRQIGPLDSDEIFYRSVTMKRRLDSRCKGLLEVAPVRLVRAHDAPEDEQSEREEEEAPVAVSDQRWKDLTVENGDLLAYSTVEYLHRTVKDFLEAKDIWDLISSSTNAGFSPNASLCRSYLLQIKTLSVESAALWDKIAWCAEYASRMVEEDCELHIQLLDALDQAVTSLTTAESPLGVSFIQRYWGSSGGHWTSTASGGSIQDTFLTFATRYQLDVYVDAKLDNMTDPSEIASRLLHTAVAEFGLSFFYSANSVPKRKAPLPALVKCLLHHGANPMYVVDGYTPCQRMYAKMNEEHLEVEGSWSQVIAIFQDRGVNVKREWMAEKGGANFNASTEAIHGFKMSDEPAGSKWSLVSANKDMLNNGSEPTAPRSLARMLSDGADNENTPLGTFPAAPDVHQASSIPKGEKGKGKISYKIRSIVGRLHRTKTVKTKS</sequence>
<comment type="caution">
    <text evidence="5">The sequence shown here is derived from an EMBL/GenBank/DDBJ whole genome shotgun (WGS) entry which is preliminary data.</text>
</comment>
<dbReference type="PANTHER" id="PTHR10039:SF5">
    <property type="entry name" value="NACHT DOMAIN-CONTAINING PROTEIN"/>
    <property type="match status" value="1"/>
</dbReference>
<dbReference type="Proteomes" id="UP000447873">
    <property type="component" value="Unassembled WGS sequence"/>
</dbReference>
<name>A0A8H3UNR9_VENIN</name>
<dbReference type="AlphaFoldDB" id="A0A8H3UNR9"/>
<dbReference type="EMBL" id="WNWS01000253">
    <property type="protein sequence ID" value="KAE9973035.1"/>
    <property type="molecule type" value="Genomic_DNA"/>
</dbReference>
<evidence type="ECO:0008006" key="7">
    <source>
        <dbReference type="Google" id="ProtNLM"/>
    </source>
</evidence>
<feature type="region of interest" description="Disordered" evidence="2">
    <location>
        <begin position="982"/>
        <end position="1005"/>
    </location>
</feature>
<evidence type="ECO:0000256" key="2">
    <source>
        <dbReference type="SAM" id="MobiDB-lite"/>
    </source>
</evidence>
<organism evidence="5 6">
    <name type="scientific">Venturia inaequalis</name>
    <name type="common">Apple scab fungus</name>
    <dbReference type="NCBI Taxonomy" id="5025"/>
    <lineage>
        <taxon>Eukaryota</taxon>
        <taxon>Fungi</taxon>
        <taxon>Dikarya</taxon>
        <taxon>Ascomycota</taxon>
        <taxon>Pezizomycotina</taxon>
        <taxon>Dothideomycetes</taxon>
        <taxon>Pleosporomycetidae</taxon>
        <taxon>Venturiales</taxon>
        <taxon>Venturiaceae</taxon>
        <taxon>Venturia</taxon>
    </lineage>
</organism>